<feature type="transmembrane region" description="Helical" evidence="5">
    <location>
        <begin position="122"/>
        <end position="140"/>
    </location>
</feature>
<dbReference type="InterPro" id="IPR007016">
    <property type="entry name" value="O-antigen_ligase-rel_domated"/>
</dbReference>
<proteinExistence type="predicted"/>
<dbReference type="OrthoDB" id="1631746at2"/>
<evidence type="ECO:0000256" key="3">
    <source>
        <dbReference type="ARBA" id="ARBA00022989"/>
    </source>
</evidence>
<evidence type="ECO:0000313" key="7">
    <source>
        <dbReference type="EMBL" id="PWL39842.1"/>
    </source>
</evidence>
<evidence type="ECO:0000313" key="8">
    <source>
        <dbReference type="Proteomes" id="UP000245762"/>
    </source>
</evidence>
<gene>
    <name evidence="7" type="ORF">DKG77_03160</name>
</gene>
<comment type="caution">
    <text evidence="7">The sequence shown here is derived from an EMBL/GenBank/DDBJ whole genome shotgun (WGS) entry which is preliminary data.</text>
</comment>
<feature type="transmembrane region" description="Helical" evidence="5">
    <location>
        <begin position="407"/>
        <end position="435"/>
    </location>
</feature>
<feature type="transmembrane region" description="Helical" evidence="5">
    <location>
        <begin position="224"/>
        <end position="240"/>
    </location>
</feature>
<evidence type="ECO:0000256" key="4">
    <source>
        <dbReference type="ARBA" id="ARBA00023136"/>
    </source>
</evidence>
<protein>
    <recommendedName>
        <fullName evidence="6">O-antigen ligase-related domain-containing protein</fullName>
    </recommendedName>
</protein>
<dbReference type="PANTHER" id="PTHR37422:SF13">
    <property type="entry name" value="LIPOPOLYSACCHARIDE BIOSYNTHESIS PROTEIN PA4999-RELATED"/>
    <property type="match status" value="1"/>
</dbReference>
<dbReference type="PANTHER" id="PTHR37422">
    <property type="entry name" value="TEICHURONIC ACID BIOSYNTHESIS PROTEIN TUAE"/>
    <property type="match status" value="1"/>
</dbReference>
<keyword evidence="2 5" id="KW-0812">Transmembrane</keyword>
<feature type="transmembrane region" description="Helical" evidence="5">
    <location>
        <begin position="91"/>
        <end position="110"/>
    </location>
</feature>
<evidence type="ECO:0000256" key="5">
    <source>
        <dbReference type="SAM" id="Phobius"/>
    </source>
</evidence>
<evidence type="ECO:0000259" key="6">
    <source>
        <dbReference type="Pfam" id="PF04932"/>
    </source>
</evidence>
<feature type="transmembrane region" description="Helical" evidence="5">
    <location>
        <begin position="67"/>
        <end position="85"/>
    </location>
</feature>
<dbReference type="GO" id="GO:0016020">
    <property type="term" value="C:membrane"/>
    <property type="evidence" value="ECO:0007669"/>
    <property type="project" value="UniProtKB-SubCell"/>
</dbReference>
<feature type="domain" description="O-antigen ligase-related" evidence="6">
    <location>
        <begin position="231"/>
        <end position="388"/>
    </location>
</feature>
<evidence type="ECO:0000256" key="1">
    <source>
        <dbReference type="ARBA" id="ARBA00004141"/>
    </source>
</evidence>
<name>A0A316L063_9FLAO</name>
<keyword evidence="8" id="KW-1185">Reference proteome</keyword>
<organism evidence="7 8">
    <name type="scientific">Flagellimonas aquimarina</name>
    <dbReference type="NCBI Taxonomy" id="2201895"/>
    <lineage>
        <taxon>Bacteria</taxon>
        <taxon>Pseudomonadati</taxon>
        <taxon>Bacteroidota</taxon>
        <taxon>Flavobacteriia</taxon>
        <taxon>Flavobacteriales</taxon>
        <taxon>Flavobacteriaceae</taxon>
        <taxon>Flagellimonas</taxon>
    </lineage>
</organism>
<evidence type="ECO:0000256" key="2">
    <source>
        <dbReference type="ARBA" id="ARBA00022692"/>
    </source>
</evidence>
<dbReference type="Proteomes" id="UP000245762">
    <property type="component" value="Unassembled WGS sequence"/>
</dbReference>
<reference evidence="7 8" key="1">
    <citation type="submission" date="2018-05" db="EMBL/GenBank/DDBJ databases">
        <title>Complete genome sequence of Flagellimonas aquimarina ECD12 isolated from seaweed Ecklonia cava.</title>
        <authorList>
            <person name="Choi S."/>
            <person name="Seong C."/>
        </authorList>
    </citation>
    <scope>NUCLEOTIDE SEQUENCE [LARGE SCALE GENOMIC DNA]</scope>
    <source>
        <strain evidence="7 8">ECD12</strain>
    </source>
</reference>
<comment type="subcellular location">
    <subcellularLocation>
        <location evidence="1">Membrane</location>
        <topology evidence="1">Multi-pass membrane protein</topology>
    </subcellularLocation>
</comment>
<feature type="transmembrane region" description="Helical" evidence="5">
    <location>
        <begin position="12"/>
        <end position="30"/>
    </location>
</feature>
<accession>A0A316L063</accession>
<dbReference type="AlphaFoldDB" id="A0A316L063"/>
<sequence length="451" mass="51885">MITSILPINKKYTDISFIYVTYLLALFPLLPYGARSIITAVWCLIGLDAYLRERKKNALGINQNKKLFLISIFAFVYLPLTLFYSENIVEGFNKLVQMSSLLIYPLIFSLNSNKFDRKVRDNIIMVFCTSVVLLVIYQIVKSLYNLDFLLGNLSPLEIQRNNLDGYEVIDVEMTNRIKLRRFRSYATGLVNTHTTYQGLWIAFAFFYLIRSVFFNFNKHKKIKNVTMLVLACILFFWLLLMSTRMPILAILSGGFITLFIFTKFKTKTYVIILGASIFVALGSYLSFTTVKLRVDEVFRTKFALPSSGNDIETYNSTNVRNGVYFCSLKIIKENALLGVGLGDAQDKLNDCYRDELGAKIYGWTTYNTHSQYLFFLLTAGLLGLLLFLTSLSIQLKISVERKENQHFYFLIIVAIICLTENVLVRSDGLIFFSFFNSLFLFNPKKLVDDCN</sequence>
<feature type="transmembrane region" description="Helical" evidence="5">
    <location>
        <begin position="246"/>
        <end position="262"/>
    </location>
</feature>
<dbReference type="EMBL" id="QGEG01000001">
    <property type="protein sequence ID" value="PWL39842.1"/>
    <property type="molecule type" value="Genomic_DNA"/>
</dbReference>
<feature type="transmembrane region" description="Helical" evidence="5">
    <location>
        <begin position="372"/>
        <end position="395"/>
    </location>
</feature>
<keyword evidence="4 5" id="KW-0472">Membrane</keyword>
<feature type="transmembrane region" description="Helical" evidence="5">
    <location>
        <begin position="269"/>
        <end position="287"/>
    </location>
</feature>
<feature type="transmembrane region" description="Helical" evidence="5">
    <location>
        <begin position="198"/>
        <end position="217"/>
    </location>
</feature>
<dbReference type="InterPro" id="IPR051533">
    <property type="entry name" value="WaaL-like"/>
</dbReference>
<dbReference type="Pfam" id="PF04932">
    <property type="entry name" value="Wzy_C"/>
    <property type="match status" value="1"/>
</dbReference>
<keyword evidence="3 5" id="KW-1133">Transmembrane helix</keyword>